<evidence type="ECO:0000256" key="1">
    <source>
        <dbReference type="SAM" id="MobiDB-lite"/>
    </source>
</evidence>
<evidence type="ECO:0000313" key="2">
    <source>
        <dbReference type="EMBL" id="CAJ2502562.1"/>
    </source>
</evidence>
<protein>
    <submittedName>
        <fullName evidence="2">Uu.00g099560.m01.CDS01</fullName>
    </submittedName>
</protein>
<comment type="caution">
    <text evidence="2">The sequence shown here is derived from an EMBL/GenBank/DDBJ whole genome shotgun (WGS) entry which is preliminary data.</text>
</comment>
<evidence type="ECO:0000313" key="3">
    <source>
        <dbReference type="Proteomes" id="UP001295740"/>
    </source>
</evidence>
<organism evidence="2 3">
    <name type="scientific">Anthostomella pinea</name>
    <dbReference type="NCBI Taxonomy" id="933095"/>
    <lineage>
        <taxon>Eukaryota</taxon>
        <taxon>Fungi</taxon>
        <taxon>Dikarya</taxon>
        <taxon>Ascomycota</taxon>
        <taxon>Pezizomycotina</taxon>
        <taxon>Sordariomycetes</taxon>
        <taxon>Xylariomycetidae</taxon>
        <taxon>Xylariales</taxon>
        <taxon>Xylariaceae</taxon>
        <taxon>Anthostomella</taxon>
    </lineage>
</organism>
<feature type="compositionally biased region" description="Polar residues" evidence="1">
    <location>
        <begin position="58"/>
        <end position="76"/>
    </location>
</feature>
<keyword evidence="3" id="KW-1185">Reference proteome</keyword>
<dbReference type="Proteomes" id="UP001295740">
    <property type="component" value="Unassembled WGS sequence"/>
</dbReference>
<gene>
    <name evidence="2" type="ORF">KHLLAP_LOCUS3030</name>
</gene>
<accession>A0AAI8YF90</accession>
<reference evidence="2" key="1">
    <citation type="submission" date="2023-10" db="EMBL/GenBank/DDBJ databases">
        <authorList>
            <person name="Hackl T."/>
        </authorList>
    </citation>
    <scope>NUCLEOTIDE SEQUENCE</scope>
</reference>
<feature type="region of interest" description="Disordered" evidence="1">
    <location>
        <begin position="1"/>
        <end position="109"/>
    </location>
</feature>
<name>A0AAI8YF90_9PEZI</name>
<proteinExistence type="predicted"/>
<feature type="region of interest" description="Disordered" evidence="1">
    <location>
        <begin position="327"/>
        <end position="356"/>
    </location>
</feature>
<dbReference type="AlphaFoldDB" id="A0AAI8YF90"/>
<sequence>MSRKRSTCEVGSDMEGSTKSRKLNGSPDWHPPLSLSRLHVTINDSDDGFDDNAPGQPAGNQSPLHQTESNQTNGTDAMSLDGDHTEDDSTNGTDAISIDGDPTSDEQQTITNHRYFQVVVYGGSERWSVLYDRQQRQAAINMGLNANRSRRVDRVARTERTFAYLLSNRRGMATSDLTFTELTFKQRIAIMLQLNRPNGGQRVSGNPQQSIGQATGITRWPDLRASTDSGAEYLGTQHSMSILLRSPVATDITYMRLRPWIKRDLYDLLGVFRPWICYGTGAPVTHADFLYLVRTAPRDYEDVVENATELIFSLWGQEESGVMFADEGSNDSENGGGILDGDNWGWDPSGSEASSD</sequence>
<dbReference type="EMBL" id="CAUWAG010000004">
    <property type="protein sequence ID" value="CAJ2502562.1"/>
    <property type="molecule type" value="Genomic_DNA"/>
</dbReference>